<evidence type="ECO:0000256" key="1">
    <source>
        <dbReference type="ARBA" id="ARBA00022723"/>
    </source>
</evidence>
<dbReference type="Proteomes" id="UP001209229">
    <property type="component" value="Unassembled WGS sequence"/>
</dbReference>
<dbReference type="InterPro" id="IPR025667">
    <property type="entry name" value="SprB_repeat"/>
</dbReference>
<organism evidence="3 4">
    <name type="scientific">Plebeiibacterium sediminum</name>
    <dbReference type="NCBI Taxonomy" id="2992112"/>
    <lineage>
        <taxon>Bacteria</taxon>
        <taxon>Pseudomonadati</taxon>
        <taxon>Bacteroidota</taxon>
        <taxon>Bacteroidia</taxon>
        <taxon>Marinilabiliales</taxon>
        <taxon>Marinilabiliaceae</taxon>
        <taxon>Plebeiibacterium</taxon>
    </lineage>
</organism>
<protein>
    <submittedName>
        <fullName evidence="3">SprB repeat-containing protein</fullName>
    </submittedName>
</protein>
<keyword evidence="2" id="KW-0325">Glycoprotein</keyword>
<evidence type="ECO:0000256" key="2">
    <source>
        <dbReference type="ARBA" id="ARBA00023180"/>
    </source>
</evidence>
<dbReference type="InterPro" id="IPR052063">
    <property type="entry name" value="Polysaccharide_Lyase_1"/>
</dbReference>
<proteinExistence type="predicted"/>
<dbReference type="SUPFAM" id="SSF51126">
    <property type="entry name" value="Pectin lyase-like"/>
    <property type="match status" value="1"/>
</dbReference>
<evidence type="ECO:0000313" key="4">
    <source>
        <dbReference type="Proteomes" id="UP001209229"/>
    </source>
</evidence>
<dbReference type="AlphaFoldDB" id="A0AAE3M3P6"/>
<dbReference type="Gene3D" id="2.60.40.740">
    <property type="match status" value="4"/>
</dbReference>
<gene>
    <name evidence="3" type="ORF">OM075_07120</name>
</gene>
<dbReference type="Pfam" id="PF13573">
    <property type="entry name" value="SprB"/>
    <property type="match status" value="4"/>
</dbReference>
<dbReference type="RefSeq" id="WP_301189796.1">
    <property type="nucleotide sequence ID" value="NZ_JAPDPJ010000011.1"/>
</dbReference>
<dbReference type="Gene3D" id="2.160.20.10">
    <property type="entry name" value="Single-stranded right-handed beta-helix, Pectin lyase-like"/>
    <property type="match status" value="1"/>
</dbReference>
<dbReference type="InterPro" id="IPR012334">
    <property type="entry name" value="Pectin_lyas_fold"/>
</dbReference>
<accession>A0AAE3M3P6</accession>
<evidence type="ECO:0000313" key="3">
    <source>
        <dbReference type="EMBL" id="MCW3786230.1"/>
    </source>
</evidence>
<dbReference type="InterPro" id="IPR011050">
    <property type="entry name" value="Pectin_lyase_fold/virulence"/>
</dbReference>
<reference evidence="3" key="1">
    <citation type="submission" date="2022-10" db="EMBL/GenBank/DDBJ databases">
        <authorList>
            <person name="Yu W.X."/>
        </authorList>
    </citation>
    <scope>NUCLEOTIDE SEQUENCE</scope>
    <source>
        <strain evidence="3">AAT</strain>
    </source>
</reference>
<name>A0AAE3M3P6_9BACT</name>
<dbReference type="GO" id="GO:0046872">
    <property type="term" value="F:metal ion binding"/>
    <property type="evidence" value="ECO:0007669"/>
    <property type="project" value="UniProtKB-KW"/>
</dbReference>
<sequence>MVKIKQLIFFVYFIPILLAFLSGEVNAQKIFPGAMGFGSDSRGAYSGSSTPTILYVDVLDAGSVQSSSNSGSFEWCIGRDYPRIILFKVGGVIDYSKTSTRRITIRNPYVNIYGQSAPSPGVTIFSCGIYVQSHDILIQHLKIRFGDYPLPNGNVDIRDCIAVTDDAENVVIDHCSISWSQDEIVSCYASNTTFSNTLFYDPLHYSAHADESGVHNPEAHGYGPLVPLYEGSFSFIRNFLGWTTYRNPAYDAVTLVHANNFIYTYSYRATEINGSKGGSWACLVGNVNFPTEGRIGSSLAEHSCYLTSYVPENSRIYLNDNLCVRKQEGHSDIDNAYTENWSSTKRSTVLVTNPASTGLNLNDYDILPSSDVEQYIYDQVGAFYWDRDKYDIDALNRLKNRTGNFTNSPTDLPARAYNMDPFFGWRTKDGNMENGYNFSSNPVSFSVNGTNIRLNENLTSVTAVLSAINNQLPSGTVAIDHPHKDSHHIIIQTTAKGSYATLTVSGDDLRVFGIYPGTYYGSDGIGYPDFQETNHEINLPNNPHNDDNGNGYTNLEDWIFDNKCNLSIESQITDSEKGTNNGSITLEVSGGTEPYSFLWSDNNVTDQNRDNLSGGSYSVTVTDDNDCQIQQTFEVNEDSIYIDNIDINNGIITTYFSSTGSCSTATIIIDDNSGNNIYTTTSDVQSGFSINLSSECTDCVTDSYNLSITCGNLSDSEIINYSKPSIGNTESDPCINFNLSGSTTNEDYQQSNGSITLNISGGTEPYTYNWNDGNTNKDRTNLMAGDYTITVTDNSNCSINDTFTVEENSIDIISSNITDGIITTEFTASGECSSVSYALIFDGNTVIGPISDIVTGFSINIPDECPSCTNGTYNLILSCGNVSAQQSINYAVATDPCNNFTIDGYISNSDFEQQNGTITLAIEGGTQPYRYLWNDTSTEENRTNLDVGIYTVTVTDANNCSVNRSFAVKENKIEISSVQINNGVLTTYFTTSGECNNITYILYDAGNNVIDNSEQIVQSGFSINISNICSTCNDGTYHIDLICNNLRDSENFDYISTSDPCENFVVTGEKTDTEYDNEVGIINLTVSGGSEPYTFTWSDGAVSQNRDQLSNGTYTVEVTDANNCSQQLSFTIVKKSIPLEILKFYPNPTTGLIAIEYTSPIVSTVEIIAESKNGDTILNFSETSIIGKNKITIDISVDKNGNSNPNGPYTIILRQENEEDIIDIIKIK</sequence>
<dbReference type="PANTHER" id="PTHR42970">
    <property type="entry name" value="PECTATE LYASE C-RELATED"/>
    <property type="match status" value="1"/>
</dbReference>
<comment type="caution">
    <text evidence="3">The sequence shown here is derived from an EMBL/GenBank/DDBJ whole genome shotgun (WGS) entry which is preliminary data.</text>
</comment>
<dbReference type="PANTHER" id="PTHR42970:SF1">
    <property type="entry name" value="PECTATE LYASE C-RELATED"/>
    <property type="match status" value="1"/>
</dbReference>
<dbReference type="EMBL" id="JAPDPJ010000011">
    <property type="protein sequence ID" value="MCW3786230.1"/>
    <property type="molecule type" value="Genomic_DNA"/>
</dbReference>
<keyword evidence="4" id="KW-1185">Reference proteome</keyword>
<keyword evidence="1" id="KW-0479">Metal-binding</keyword>